<dbReference type="SUPFAM" id="SSF52151">
    <property type="entry name" value="FabD/lysophospholipase-like"/>
    <property type="match status" value="1"/>
</dbReference>
<dbReference type="GO" id="GO:0004622">
    <property type="term" value="F:phosphatidylcholine lysophospholipase activity"/>
    <property type="evidence" value="ECO:0007669"/>
    <property type="project" value="UniProtKB-ARBA"/>
</dbReference>
<accession>A0A2P2E7S6</accession>
<reference evidence="8 9" key="1">
    <citation type="journal article" date="2018" name="Genome Announc.">
        <title>Draft Genome Sequence of "Candidatus Phycosocius bacilliformis," an Alphaproteobacterial Ectosymbiont of the Hydrocarbon-Producing Green Alga Botryococcus braunii.</title>
        <authorList>
            <person name="Tanabe Y."/>
            <person name="Yamaguchi H."/>
            <person name="Watanabe M.M."/>
        </authorList>
    </citation>
    <scope>NUCLEOTIDE SEQUENCE [LARGE SCALE GENOMIC DNA]</scope>
    <source>
        <strain evidence="8 9">BOTRYCO-2</strain>
    </source>
</reference>
<sequence length="579" mass="63308">MTGLDLASLPFLRDAGAAALKDVEKSAIWYSLPGGWPLFQEGEPADTLWFVRSGSLGAFRRGLDGSKEFIGHIRQGEPVGEMALVAGEPHSASVFALRDTELLALDRTAFNRLIRRHPQLMQNLARTMLFRSRQNRRRNPRADPRVFSLIAASPTLDIHKRAETLKQGLAKLGKRAIVVGPEAASQTASWFDEIEAWNDIVLLAADLSDGAWLKLCLRQADRLWIFGRAETAPPESLLPDTASPARQFQLVDTILVAPQDRAAVLAKGSTAADWSAATKSQRLFHWRQDEPKDVLMLARILTGTSIGLVLGGGGARAYAHIGVVRALREAGISFDFVGGTSMGGVIAACVALDWDDGEIERRIWDSFVRNNPLNDYVLPVVAMTSGAKVDQRLATNFGDVLIEDLPRSFFCLSTNLTLGSPKLHRSGRLRDALRASIALPGILPPVVSGEDILVDGAVLDNFPINAMIDLHRGPNIGVDVTRQRALNPEEFRKPESFFSWITRHGLHAAPPIAELMMRSATASLDPAKSREKTDLLIVPDMAGIQLRDWKAFDAAVETGYRAATRAIQNIPNGLRPLLS</sequence>
<keyword evidence="4 5" id="KW-0443">Lipid metabolism</keyword>
<feature type="short sequence motif" description="GXSXG" evidence="5">
    <location>
        <begin position="339"/>
        <end position="343"/>
    </location>
</feature>
<dbReference type="EMBL" id="BFBR01000002">
    <property type="protein sequence ID" value="GBF57122.1"/>
    <property type="molecule type" value="Genomic_DNA"/>
</dbReference>
<dbReference type="Pfam" id="PF01734">
    <property type="entry name" value="Patatin"/>
    <property type="match status" value="1"/>
</dbReference>
<comment type="caution">
    <text evidence="5">Lacks conserved residue(s) required for the propagation of feature annotation.</text>
</comment>
<keyword evidence="2 5" id="KW-0378">Hydrolase</keyword>
<dbReference type="CDD" id="cd00038">
    <property type="entry name" value="CAP_ED"/>
    <property type="match status" value="1"/>
</dbReference>
<feature type="short sequence motif" description="DGA/G" evidence="5">
    <location>
        <begin position="455"/>
        <end position="457"/>
    </location>
</feature>
<evidence type="ECO:0000256" key="5">
    <source>
        <dbReference type="PROSITE-ProRule" id="PRU01161"/>
    </source>
</evidence>
<dbReference type="InterPro" id="IPR014710">
    <property type="entry name" value="RmlC-like_jellyroll"/>
</dbReference>
<feature type="domain" description="Cyclic nucleotide-binding" evidence="6">
    <location>
        <begin position="11"/>
        <end position="131"/>
    </location>
</feature>
<comment type="similarity">
    <text evidence="1">Belongs to the NTE family.</text>
</comment>
<evidence type="ECO:0000256" key="3">
    <source>
        <dbReference type="ARBA" id="ARBA00022963"/>
    </source>
</evidence>
<dbReference type="InterPro" id="IPR002641">
    <property type="entry name" value="PNPLA_dom"/>
</dbReference>
<evidence type="ECO:0000256" key="4">
    <source>
        <dbReference type="ARBA" id="ARBA00023098"/>
    </source>
</evidence>
<feature type="active site" description="Nucleophile" evidence="5">
    <location>
        <position position="341"/>
    </location>
</feature>
<dbReference type="PROSITE" id="PS51635">
    <property type="entry name" value="PNPLA"/>
    <property type="match status" value="1"/>
</dbReference>
<dbReference type="RefSeq" id="WP_108984007.1">
    <property type="nucleotide sequence ID" value="NZ_BFBR01000002.1"/>
</dbReference>
<dbReference type="InterPro" id="IPR000595">
    <property type="entry name" value="cNMP-bd_dom"/>
</dbReference>
<dbReference type="Gene3D" id="2.60.120.10">
    <property type="entry name" value="Jelly Rolls"/>
    <property type="match status" value="1"/>
</dbReference>
<evidence type="ECO:0000256" key="2">
    <source>
        <dbReference type="ARBA" id="ARBA00022801"/>
    </source>
</evidence>
<dbReference type="InterPro" id="IPR018490">
    <property type="entry name" value="cNMP-bd_dom_sf"/>
</dbReference>
<evidence type="ECO:0000313" key="8">
    <source>
        <dbReference type="EMBL" id="GBF57122.1"/>
    </source>
</evidence>
<dbReference type="InterPro" id="IPR050301">
    <property type="entry name" value="NTE"/>
</dbReference>
<feature type="domain" description="PNPLA" evidence="7">
    <location>
        <begin position="308"/>
        <end position="468"/>
    </location>
</feature>
<dbReference type="Pfam" id="PF00027">
    <property type="entry name" value="cNMP_binding"/>
    <property type="match status" value="1"/>
</dbReference>
<evidence type="ECO:0000259" key="6">
    <source>
        <dbReference type="PROSITE" id="PS50042"/>
    </source>
</evidence>
<dbReference type="OrthoDB" id="5290098at2"/>
<feature type="active site" description="Proton acceptor" evidence="5">
    <location>
        <position position="455"/>
    </location>
</feature>
<dbReference type="PROSITE" id="PS50042">
    <property type="entry name" value="CNMP_BINDING_3"/>
    <property type="match status" value="1"/>
</dbReference>
<dbReference type="PANTHER" id="PTHR14226:SF29">
    <property type="entry name" value="NEUROPATHY TARGET ESTERASE SWS"/>
    <property type="match status" value="1"/>
</dbReference>
<name>A0A2P2E7S6_9PROT</name>
<dbReference type="SUPFAM" id="SSF51206">
    <property type="entry name" value="cAMP-binding domain-like"/>
    <property type="match status" value="1"/>
</dbReference>
<dbReference type="InterPro" id="IPR016035">
    <property type="entry name" value="Acyl_Trfase/lysoPLipase"/>
</dbReference>
<gene>
    <name evidence="8" type="ORF">PbB2_00782</name>
</gene>
<organism evidence="8 9">
    <name type="scientific">Candidatus Phycosocius bacilliformis</name>
    <dbReference type="NCBI Taxonomy" id="1445552"/>
    <lineage>
        <taxon>Bacteria</taxon>
        <taxon>Pseudomonadati</taxon>
        <taxon>Pseudomonadota</taxon>
        <taxon>Alphaproteobacteria</taxon>
        <taxon>Caulobacterales</taxon>
        <taxon>Caulobacterales incertae sedis</taxon>
        <taxon>Candidatus Phycosocius</taxon>
    </lineage>
</organism>
<dbReference type="PANTHER" id="PTHR14226">
    <property type="entry name" value="NEUROPATHY TARGET ESTERASE/SWISS CHEESE D.MELANOGASTER"/>
    <property type="match status" value="1"/>
</dbReference>
<protein>
    <submittedName>
        <fullName evidence="8">Putative NTE family protein</fullName>
    </submittedName>
</protein>
<keyword evidence="9" id="KW-1185">Reference proteome</keyword>
<evidence type="ECO:0000256" key="1">
    <source>
        <dbReference type="ARBA" id="ARBA00006636"/>
    </source>
</evidence>
<dbReference type="Proteomes" id="UP000245086">
    <property type="component" value="Unassembled WGS sequence"/>
</dbReference>
<proteinExistence type="inferred from homology"/>
<dbReference type="GO" id="GO:0016042">
    <property type="term" value="P:lipid catabolic process"/>
    <property type="evidence" value="ECO:0007669"/>
    <property type="project" value="UniProtKB-UniRule"/>
</dbReference>
<keyword evidence="3 5" id="KW-0442">Lipid degradation</keyword>
<evidence type="ECO:0000259" key="7">
    <source>
        <dbReference type="PROSITE" id="PS51635"/>
    </source>
</evidence>
<dbReference type="Gene3D" id="3.40.1090.10">
    <property type="entry name" value="Cytosolic phospholipase A2 catalytic domain"/>
    <property type="match status" value="2"/>
</dbReference>
<evidence type="ECO:0000313" key="9">
    <source>
        <dbReference type="Proteomes" id="UP000245086"/>
    </source>
</evidence>
<dbReference type="AlphaFoldDB" id="A0A2P2E7S6"/>
<dbReference type="CDD" id="cd07205">
    <property type="entry name" value="Pat_PNPLA6_PNPLA7_NTE1_like"/>
    <property type="match status" value="1"/>
</dbReference>
<dbReference type="SMART" id="SM00100">
    <property type="entry name" value="cNMP"/>
    <property type="match status" value="1"/>
</dbReference>
<comment type="caution">
    <text evidence="8">The sequence shown here is derived from an EMBL/GenBank/DDBJ whole genome shotgun (WGS) entry which is preliminary data.</text>
</comment>